<keyword evidence="1" id="KW-0812">Transmembrane</keyword>
<feature type="transmembrane region" description="Helical" evidence="1">
    <location>
        <begin position="269"/>
        <end position="289"/>
    </location>
</feature>
<dbReference type="Proteomes" id="UP000608513">
    <property type="component" value="Unassembled WGS sequence"/>
</dbReference>
<sequence>MQLSPVVAIHMTAALAAVVTGPVALWARQGVRQRPRLHRAFGYAWVTFMLVTAISALFIRDTSLPNIGGYTPIHLLVPVTLFSLFGAFWQLAHGDIRGHSSTMRRLYVAACVVAGGFTLLPQRYLGQMVWGQVGQLGPILRGTPGWVWLLLAGLVVLGASQMRDRTQGLLRVSLTPVAMFAFSLWAATSAFARSPVVGEALWLWTLAMAGATALFALAGTTARYDAAARVFHLRGSGVPLVLFIGIFLARYIVNVRLAIHPGLLHDATFVLPVATLYGAFSGIFLGRAVQLWRLALRPSAVAAAA</sequence>
<dbReference type="InterPro" id="IPR018750">
    <property type="entry name" value="DUF2306_membrane"/>
</dbReference>
<reference evidence="2" key="1">
    <citation type="submission" date="2020-08" db="EMBL/GenBank/DDBJ databases">
        <title>Ramlibacter sp. USB13 16S ribosomal RNA gene genome sequencing and assembly.</title>
        <authorList>
            <person name="Kang M."/>
        </authorList>
    </citation>
    <scope>NUCLEOTIDE SEQUENCE</scope>
    <source>
        <strain evidence="2">USB13</strain>
    </source>
</reference>
<dbReference type="Pfam" id="PF20327">
    <property type="entry name" value="DUF6622"/>
    <property type="match status" value="1"/>
</dbReference>
<evidence type="ECO:0000256" key="1">
    <source>
        <dbReference type="SAM" id="Phobius"/>
    </source>
</evidence>
<comment type="caution">
    <text evidence="2">The sequence shown here is derived from an EMBL/GenBank/DDBJ whole genome shotgun (WGS) entry which is preliminary data.</text>
</comment>
<accession>A0A923SDQ3</accession>
<organism evidence="2 3">
    <name type="scientific">Ramlibacter cellulosilyticus</name>
    <dbReference type="NCBI Taxonomy" id="2764187"/>
    <lineage>
        <taxon>Bacteria</taxon>
        <taxon>Pseudomonadati</taxon>
        <taxon>Pseudomonadota</taxon>
        <taxon>Betaproteobacteria</taxon>
        <taxon>Burkholderiales</taxon>
        <taxon>Comamonadaceae</taxon>
        <taxon>Ramlibacter</taxon>
    </lineage>
</organism>
<feature type="transmembrane region" description="Helical" evidence="1">
    <location>
        <begin position="6"/>
        <end position="28"/>
    </location>
</feature>
<dbReference type="InterPro" id="IPR046730">
    <property type="entry name" value="DUF6622"/>
</dbReference>
<dbReference type="EMBL" id="JACORT010000001">
    <property type="protein sequence ID" value="MBC5782142.1"/>
    <property type="molecule type" value="Genomic_DNA"/>
</dbReference>
<name>A0A923SDQ3_9BURK</name>
<dbReference type="AlphaFoldDB" id="A0A923SDQ3"/>
<dbReference type="Pfam" id="PF10067">
    <property type="entry name" value="DUF2306"/>
    <property type="match status" value="1"/>
</dbReference>
<proteinExistence type="predicted"/>
<feature type="transmembrane region" description="Helical" evidence="1">
    <location>
        <begin position="200"/>
        <end position="219"/>
    </location>
</feature>
<gene>
    <name evidence="2" type="ORF">H8N03_04240</name>
</gene>
<keyword evidence="1" id="KW-1133">Transmembrane helix</keyword>
<feature type="transmembrane region" description="Helical" evidence="1">
    <location>
        <begin position="169"/>
        <end position="188"/>
    </location>
</feature>
<feature type="transmembrane region" description="Helical" evidence="1">
    <location>
        <begin position="231"/>
        <end position="249"/>
    </location>
</feature>
<feature type="transmembrane region" description="Helical" evidence="1">
    <location>
        <begin position="145"/>
        <end position="162"/>
    </location>
</feature>
<evidence type="ECO:0000313" key="3">
    <source>
        <dbReference type="Proteomes" id="UP000608513"/>
    </source>
</evidence>
<feature type="transmembrane region" description="Helical" evidence="1">
    <location>
        <begin position="106"/>
        <end position="125"/>
    </location>
</feature>
<protein>
    <submittedName>
        <fullName evidence="2">DUF2306 domain-containing protein</fullName>
    </submittedName>
</protein>
<keyword evidence="3" id="KW-1185">Reference proteome</keyword>
<keyword evidence="1" id="KW-0472">Membrane</keyword>
<feature type="transmembrane region" description="Helical" evidence="1">
    <location>
        <begin position="40"/>
        <end position="59"/>
    </location>
</feature>
<evidence type="ECO:0000313" key="2">
    <source>
        <dbReference type="EMBL" id="MBC5782142.1"/>
    </source>
</evidence>
<feature type="transmembrane region" description="Helical" evidence="1">
    <location>
        <begin position="71"/>
        <end position="94"/>
    </location>
</feature>